<dbReference type="AlphaFoldDB" id="A0AAW1I9Z2"/>
<accession>A0AAW1I9Z2</accession>
<organism evidence="1 2">
    <name type="scientific">Popillia japonica</name>
    <name type="common">Japanese beetle</name>
    <dbReference type="NCBI Taxonomy" id="7064"/>
    <lineage>
        <taxon>Eukaryota</taxon>
        <taxon>Metazoa</taxon>
        <taxon>Ecdysozoa</taxon>
        <taxon>Arthropoda</taxon>
        <taxon>Hexapoda</taxon>
        <taxon>Insecta</taxon>
        <taxon>Pterygota</taxon>
        <taxon>Neoptera</taxon>
        <taxon>Endopterygota</taxon>
        <taxon>Coleoptera</taxon>
        <taxon>Polyphaga</taxon>
        <taxon>Scarabaeiformia</taxon>
        <taxon>Scarabaeidae</taxon>
        <taxon>Rutelinae</taxon>
        <taxon>Popillia</taxon>
    </lineage>
</organism>
<evidence type="ECO:0000313" key="2">
    <source>
        <dbReference type="Proteomes" id="UP001458880"/>
    </source>
</evidence>
<gene>
    <name evidence="1" type="ORF">QE152_g37629</name>
</gene>
<evidence type="ECO:0000313" key="1">
    <source>
        <dbReference type="EMBL" id="KAK9685843.1"/>
    </source>
</evidence>
<protein>
    <submittedName>
        <fullName evidence="1">Uncharacterized protein</fullName>
    </submittedName>
</protein>
<reference evidence="1 2" key="1">
    <citation type="journal article" date="2024" name="BMC Genomics">
        <title>De novo assembly and annotation of Popillia japonica's genome with initial clues to its potential as an invasive pest.</title>
        <authorList>
            <person name="Cucini C."/>
            <person name="Boschi S."/>
            <person name="Funari R."/>
            <person name="Cardaioli E."/>
            <person name="Iannotti N."/>
            <person name="Marturano G."/>
            <person name="Paoli F."/>
            <person name="Bruttini M."/>
            <person name="Carapelli A."/>
            <person name="Frati F."/>
            <person name="Nardi F."/>
        </authorList>
    </citation>
    <scope>NUCLEOTIDE SEQUENCE [LARGE SCALE GENOMIC DNA]</scope>
    <source>
        <strain evidence="1">DMR45628</strain>
    </source>
</reference>
<keyword evidence="2" id="KW-1185">Reference proteome</keyword>
<name>A0AAW1I9Z2_POPJA</name>
<proteinExistence type="predicted"/>
<dbReference type="Proteomes" id="UP001458880">
    <property type="component" value="Unassembled WGS sequence"/>
</dbReference>
<sequence>MQRKSIEHIIYTNNGVNSLEIGYECKEKVSNTLSTRIIDCGSKIIHICRIFIGSLLLNLKSQNKKKKRNIVTQKNICSSIKKKLTVAIGINLKRIMDLYLQKLSYSVTYRGSFKRNNLKMQ</sequence>
<comment type="caution">
    <text evidence="1">The sequence shown here is derived from an EMBL/GenBank/DDBJ whole genome shotgun (WGS) entry which is preliminary data.</text>
</comment>
<dbReference type="EMBL" id="JASPKY010000744">
    <property type="protein sequence ID" value="KAK9685843.1"/>
    <property type="molecule type" value="Genomic_DNA"/>
</dbReference>